<dbReference type="PROSITE" id="PS01186">
    <property type="entry name" value="EGF_2"/>
    <property type="match status" value="1"/>
</dbReference>
<gene>
    <name evidence="4" type="ORF">GOODEAATRI_010470</name>
</gene>
<comment type="caution">
    <text evidence="4">The sequence shown here is derived from an EMBL/GenBank/DDBJ whole genome shotgun (WGS) entry which is preliminary data.</text>
</comment>
<evidence type="ECO:0000313" key="5">
    <source>
        <dbReference type="Proteomes" id="UP001476798"/>
    </source>
</evidence>
<protein>
    <recommendedName>
        <fullName evidence="2 3">EGF-like domain-containing protein</fullName>
    </recommendedName>
</protein>
<evidence type="ECO:0000259" key="2">
    <source>
        <dbReference type="PROSITE" id="PS00022"/>
    </source>
</evidence>
<dbReference type="InterPro" id="IPR052108">
    <property type="entry name" value="MEGF/SIB"/>
</dbReference>
<dbReference type="PANTHER" id="PTHR24035:SF127">
    <property type="entry name" value="LAMININ SUBUNIT ALPHA-5-RELATED"/>
    <property type="match status" value="1"/>
</dbReference>
<dbReference type="PROSITE" id="PS00022">
    <property type="entry name" value="EGF_1"/>
    <property type="match status" value="1"/>
</dbReference>
<dbReference type="EMBL" id="JAHRIO010040595">
    <property type="protein sequence ID" value="MEQ2171417.1"/>
    <property type="molecule type" value="Genomic_DNA"/>
</dbReference>
<evidence type="ECO:0000256" key="1">
    <source>
        <dbReference type="SAM" id="Phobius"/>
    </source>
</evidence>
<sequence length="274" mass="29816">MKARVIQCNTDGLLMVFEQQKESFSVRCDSMCAEGLWGPNCSYSCTCENRGSCSPEDGTCMCAPGYPCSPGFYGLRCGQSCPQCVHSDGACHHVSGRCNCLSGFFGSLCNQVCPSGKYGKACTETCFCTNNSTCNPIDGSCQCYPGWITEDCSKRTFGYGCQQLCDCMNNATCDYVTGTCYCSIGFKGIRCDQAALMMEELNPYTKISPALASEHQSAGAVLGIVFLLLLIMAMLVLVVWFRYRQREKGQQAPSVTYTPALHINSTDYSLSGRT</sequence>
<evidence type="ECO:0000259" key="3">
    <source>
        <dbReference type="PROSITE" id="PS01186"/>
    </source>
</evidence>
<evidence type="ECO:0000313" key="4">
    <source>
        <dbReference type="EMBL" id="MEQ2171417.1"/>
    </source>
</evidence>
<proteinExistence type="predicted"/>
<feature type="transmembrane region" description="Helical" evidence="1">
    <location>
        <begin position="218"/>
        <end position="241"/>
    </location>
</feature>
<keyword evidence="1" id="KW-0472">Membrane</keyword>
<keyword evidence="1" id="KW-1133">Transmembrane helix</keyword>
<dbReference type="Pfam" id="PF00053">
    <property type="entry name" value="EGF_laminin"/>
    <property type="match status" value="1"/>
</dbReference>
<dbReference type="SMART" id="SM00181">
    <property type="entry name" value="EGF"/>
    <property type="match status" value="4"/>
</dbReference>
<feature type="domain" description="EGF-like" evidence="2 3">
    <location>
        <begin position="180"/>
        <end position="191"/>
    </location>
</feature>
<dbReference type="InterPro" id="IPR002049">
    <property type="entry name" value="LE_dom"/>
</dbReference>
<accession>A0ABV0NMH8</accession>
<dbReference type="Gene3D" id="2.170.300.10">
    <property type="entry name" value="Tie2 ligand-binding domain superfamily"/>
    <property type="match status" value="2"/>
</dbReference>
<organism evidence="4 5">
    <name type="scientific">Goodea atripinnis</name>
    <dbReference type="NCBI Taxonomy" id="208336"/>
    <lineage>
        <taxon>Eukaryota</taxon>
        <taxon>Metazoa</taxon>
        <taxon>Chordata</taxon>
        <taxon>Craniata</taxon>
        <taxon>Vertebrata</taxon>
        <taxon>Euteleostomi</taxon>
        <taxon>Actinopterygii</taxon>
        <taxon>Neopterygii</taxon>
        <taxon>Teleostei</taxon>
        <taxon>Neoteleostei</taxon>
        <taxon>Acanthomorphata</taxon>
        <taxon>Ovalentaria</taxon>
        <taxon>Atherinomorphae</taxon>
        <taxon>Cyprinodontiformes</taxon>
        <taxon>Goodeidae</taxon>
        <taxon>Goodea</taxon>
    </lineage>
</organism>
<reference evidence="4 5" key="1">
    <citation type="submission" date="2021-06" db="EMBL/GenBank/DDBJ databases">
        <authorList>
            <person name="Palmer J.M."/>
        </authorList>
    </citation>
    <scope>NUCLEOTIDE SEQUENCE [LARGE SCALE GENOMIC DNA]</scope>
    <source>
        <strain evidence="4 5">GA_2019</strain>
        <tissue evidence="4">Muscle</tissue>
    </source>
</reference>
<keyword evidence="5" id="KW-1185">Reference proteome</keyword>
<dbReference type="InterPro" id="IPR000742">
    <property type="entry name" value="EGF"/>
</dbReference>
<name>A0ABV0NMH8_9TELE</name>
<dbReference type="Proteomes" id="UP001476798">
    <property type="component" value="Unassembled WGS sequence"/>
</dbReference>
<dbReference type="PRINTS" id="PR00011">
    <property type="entry name" value="EGFLAMININ"/>
</dbReference>
<keyword evidence="1" id="KW-0812">Transmembrane</keyword>
<dbReference type="PANTHER" id="PTHR24035">
    <property type="entry name" value="MULTIPLE EPIDERMAL GROWTH FACTOR-LIKE DOMAINS PROTEIN"/>
    <property type="match status" value="1"/>
</dbReference>